<gene>
    <name evidence="9" type="ORF">ACFFSY_24540</name>
</gene>
<reference evidence="9 10" key="1">
    <citation type="submission" date="2024-09" db="EMBL/GenBank/DDBJ databases">
        <authorList>
            <person name="Sun Q."/>
            <person name="Mori K."/>
        </authorList>
    </citation>
    <scope>NUCLEOTIDE SEQUENCE [LARGE SCALE GENOMIC DNA]</scope>
    <source>
        <strain evidence="9 10">TISTR 2452</strain>
    </source>
</reference>
<feature type="transmembrane region" description="Helical" evidence="8">
    <location>
        <begin position="6"/>
        <end position="24"/>
    </location>
</feature>
<dbReference type="InterPro" id="IPR038770">
    <property type="entry name" value="Na+/solute_symporter_sf"/>
</dbReference>
<protein>
    <submittedName>
        <fullName evidence="9">AEC family transporter</fullName>
    </submittedName>
</protein>
<comment type="similarity">
    <text evidence="2">Belongs to the auxin efflux carrier (TC 2.A.69) family.</text>
</comment>
<evidence type="ECO:0000256" key="4">
    <source>
        <dbReference type="ARBA" id="ARBA00022475"/>
    </source>
</evidence>
<evidence type="ECO:0000256" key="8">
    <source>
        <dbReference type="SAM" id="Phobius"/>
    </source>
</evidence>
<evidence type="ECO:0000256" key="3">
    <source>
        <dbReference type="ARBA" id="ARBA00022448"/>
    </source>
</evidence>
<evidence type="ECO:0000256" key="2">
    <source>
        <dbReference type="ARBA" id="ARBA00010145"/>
    </source>
</evidence>
<dbReference type="Pfam" id="PF03547">
    <property type="entry name" value="Mem_trans"/>
    <property type="match status" value="1"/>
</dbReference>
<name>A0ABV5KV59_9BACL</name>
<keyword evidence="7 8" id="KW-0472">Membrane</keyword>
<feature type="transmembrane region" description="Helical" evidence="8">
    <location>
        <begin position="159"/>
        <end position="179"/>
    </location>
</feature>
<dbReference type="Proteomes" id="UP001589747">
    <property type="component" value="Unassembled WGS sequence"/>
</dbReference>
<proteinExistence type="inferred from homology"/>
<dbReference type="InterPro" id="IPR004776">
    <property type="entry name" value="Mem_transp_PIN-like"/>
</dbReference>
<comment type="caution">
    <text evidence="9">The sequence shown here is derived from an EMBL/GenBank/DDBJ whole genome shotgun (WGS) entry which is preliminary data.</text>
</comment>
<accession>A0ABV5KV59</accession>
<dbReference type="PANTHER" id="PTHR36838:SF1">
    <property type="entry name" value="SLR1864 PROTEIN"/>
    <property type="match status" value="1"/>
</dbReference>
<evidence type="ECO:0000256" key="6">
    <source>
        <dbReference type="ARBA" id="ARBA00022989"/>
    </source>
</evidence>
<organism evidence="9 10">
    <name type="scientific">Paenibacillus aurantiacus</name>
    <dbReference type="NCBI Taxonomy" id="1936118"/>
    <lineage>
        <taxon>Bacteria</taxon>
        <taxon>Bacillati</taxon>
        <taxon>Bacillota</taxon>
        <taxon>Bacilli</taxon>
        <taxon>Bacillales</taxon>
        <taxon>Paenibacillaceae</taxon>
        <taxon>Paenibacillus</taxon>
    </lineage>
</organism>
<feature type="transmembrane region" description="Helical" evidence="8">
    <location>
        <begin position="281"/>
        <end position="302"/>
    </location>
</feature>
<dbReference type="RefSeq" id="WP_377499076.1">
    <property type="nucleotide sequence ID" value="NZ_JBHMDO010000039.1"/>
</dbReference>
<comment type="subcellular location">
    <subcellularLocation>
        <location evidence="1">Cell membrane</location>
        <topology evidence="1">Multi-pass membrane protein</topology>
    </subcellularLocation>
</comment>
<evidence type="ECO:0000256" key="1">
    <source>
        <dbReference type="ARBA" id="ARBA00004651"/>
    </source>
</evidence>
<keyword evidence="3" id="KW-0813">Transport</keyword>
<keyword evidence="4" id="KW-1003">Cell membrane</keyword>
<feature type="transmembrane region" description="Helical" evidence="8">
    <location>
        <begin position="66"/>
        <end position="85"/>
    </location>
</feature>
<feature type="transmembrane region" description="Helical" evidence="8">
    <location>
        <begin position="199"/>
        <end position="217"/>
    </location>
</feature>
<keyword evidence="6 8" id="KW-1133">Transmembrane helix</keyword>
<feature type="transmembrane region" description="Helical" evidence="8">
    <location>
        <begin position="224"/>
        <end position="243"/>
    </location>
</feature>
<dbReference type="EMBL" id="JBHMDO010000039">
    <property type="protein sequence ID" value="MFB9329117.1"/>
    <property type="molecule type" value="Genomic_DNA"/>
</dbReference>
<evidence type="ECO:0000313" key="9">
    <source>
        <dbReference type="EMBL" id="MFB9329117.1"/>
    </source>
</evidence>
<keyword evidence="10" id="KW-1185">Reference proteome</keyword>
<evidence type="ECO:0000313" key="10">
    <source>
        <dbReference type="Proteomes" id="UP001589747"/>
    </source>
</evidence>
<evidence type="ECO:0000256" key="5">
    <source>
        <dbReference type="ARBA" id="ARBA00022692"/>
    </source>
</evidence>
<evidence type="ECO:0000256" key="7">
    <source>
        <dbReference type="ARBA" id="ARBA00023136"/>
    </source>
</evidence>
<keyword evidence="5 8" id="KW-0812">Transmembrane</keyword>
<sequence>MNVFVLIIVNIIFPVFALIGVGLFAHRKFKFDLQTLSKLTTYILMPTVSFANLYESRVQWGLFGQVAGYLLLLSLMLVAVSAGFARLRSMDRKSAAVFKNNVVLINSGNFGLPVSQLVFQHQPIGMSVQVIISVYQNLLTYSYGMLNSVSADRGGGWKAIASFLKIPTLYAVMLGLLLNTWNVDLPSFLWKPIENVSDAFLAIALFTLGAQSAALRIRPIPPLLVFSVIGRLLLSPILAYLLIRLLGMEGVVAQACFIASAFPTSRNASLLALEHDNHPDLAAKAVILSTFLSSLTVSVVIYSSQLLFGS</sequence>
<dbReference type="PANTHER" id="PTHR36838">
    <property type="entry name" value="AUXIN EFFLUX CARRIER FAMILY PROTEIN"/>
    <property type="match status" value="1"/>
</dbReference>
<dbReference type="Gene3D" id="1.20.1530.20">
    <property type="match status" value="1"/>
</dbReference>